<gene>
    <name evidence="8" type="ORF">SAMN05216215_102722</name>
</gene>
<evidence type="ECO:0000256" key="6">
    <source>
        <dbReference type="SAM" id="Phobius"/>
    </source>
</evidence>
<evidence type="ECO:0000256" key="3">
    <source>
        <dbReference type="ARBA" id="ARBA00022692"/>
    </source>
</evidence>
<dbReference type="Gene3D" id="1.20.1250.20">
    <property type="entry name" value="MFS general substrate transporter like domains"/>
    <property type="match status" value="1"/>
</dbReference>
<keyword evidence="4 6" id="KW-1133">Transmembrane helix</keyword>
<feature type="transmembrane region" description="Helical" evidence="6">
    <location>
        <begin position="309"/>
        <end position="331"/>
    </location>
</feature>
<dbReference type="CDD" id="cd17324">
    <property type="entry name" value="MFS_NepI_like"/>
    <property type="match status" value="1"/>
</dbReference>
<evidence type="ECO:0000259" key="7">
    <source>
        <dbReference type="PROSITE" id="PS50850"/>
    </source>
</evidence>
<dbReference type="RefSeq" id="WP_093269944.1">
    <property type="nucleotide sequence ID" value="NZ_FNOK01000027.1"/>
</dbReference>
<evidence type="ECO:0000313" key="8">
    <source>
        <dbReference type="EMBL" id="SDY45812.1"/>
    </source>
</evidence>
<organism evidence="8 9">
    <name type="scientific">Saccharopolyspora shandongensis</name>
    <dbReference type="NCBI Taxonomy" id="418495"/>
    <lineage>
        <taxon>Bacteria</taxon>
        <taxon>Bacillati</taxon>
        <taxon>Actinomycetota</taxon>
        <taxon>Actinomycetes</taxon>
        <taxon>Pseudonocardiales</taxon>
        <taxon>Pseudonocardiaceae</taxon>
        <taxon>Saccharopolyspora</taxon>
    </lineage>
</organism>
<feature type="transmembrane region" description="Helical" evidence="6">
    <location>
        <begin position="21"/>
        <end position="47"/>
    </location>
</feature>
<feature type="domain" description="Major facilitator superfamily (MFS) profile" evidence="7">
    <location>
        <begin position="15"/>
        <end position="393"/>
    </location>
</feature>
<evidence type="ECO:0000256" key="5">
    <source>
        <dbReference type="ARBA" id="ARBA00023136"/>
    </source>
</evidence>
<dbReference type="PROSITE" id="PS50850">
    <property type="entry name" value="MFS"/>
    <property type="match status" value="1"/>
</dbReference>
<dbReference type="OrthoDB" id="2810795at2"/>
<feature type="transmembrane region" description="Helical" evidence="6">
    <location>
        <begin position="280"/>
        <end position="303"/>
    </location>
</feature>
<feature type="transmembrane region" description="Helical" evidence="6">
    <location>
        <begin position="85"/>
        <end position="107"/>
    </location>
</feature>
<comment type="subcellular location">
    <subcellularLocation>
        <location evidence="1">Cell membrane</location>
        <topology evidence="1">Multi-pass membrane protein</topology>
    </subcellularLocation>
</comment>
<dbReference type="InterPro" id="IPR050189">
    <property type="entry name" value="MFS_Efflux_Transporters"/>
</dbReference>
<feature type="transmembrane region" description="Helical" evidence="6">
    <location>
        <begin position="343"/>
        <end position="364"/>
    </location>
</feature>
<dbReference type="SUPFAM" id="SSF103473">
    <property type="entry name" value="MFS general substrate transporter"/>
    <property type="match status" value="1"/>
</dbReference>
<dbReference type="InterPro" id="IPR020846">
    <property type="entry name" value="MFS_dom"/>
</dbReference>
<dbReference type="Pfam" id="PF07690">
    <property type="entry name" value="MFS_1"/>
    <property type="match status" value="1"/>
</dbReference>
<keyword evidence="5 6" id="KW-0472">Membrane</keyword>
<feature type="transmembrane region" description="Helical" evidence="6">
    <location>
        <begin position="59"/>
        <end position="78"/>
    </location>
</feature>
<dbReference type="PANTHER" id="PTHR43124">
    <property type="entry name" value="PURINE EFFLUX PUMP PBUE"/>
    <property type="match status" value="1"/>
</dbReference>
<feature type="transmembrane region" description="Helical" evidence="6">
    <location>
        <begin position="144"/>
        <end position="166"/>
    </location>
</feature>
<feature type="transmembrane region" description="Helical" evidence="6">
    <location>
        <begin position="216"/>
        <end position="238"/>
    </location>
</feature>
<dbReference type="GO" id="GO:0022857">
    <property type="term" value="F:transmembrane transporter activity"/>
    <property type="evidence" value="ECO:0007669"/>
    <property type="project" value="InterPro"/>
</dbReference>
<feature type="transmembrane region" description="Helical" evidence="6">
    <location>
        <begin position="250"/>
        <end position="273"/>
    </location>
</feature>
<dbReference type="PANTHER" id="PTHR43124:SF3">
    <property type="entry name" value="CHLORAMPHENICOL EFFLUX PUMP RV0191"/>
    <property type="match status" value="1"/>
</dbReference>
<feature type="transmembrane region" description="Helical" evidence="6">
    <location>
        <begin position="172"/>
        <end position="195"/>
    </location>
</feature>
<accession>A0A1H3K0U6</accession>
<dbReference type="InterPro" id="IPR036259">
    <property type="entry name" value="MFS_trans_sf"/>
</dbReference>
<dbReference type="InterPro" id="IPR011701">
    <property type="entry name" value="MFS"/>
</dbReference>
<feature type="transmembrane region" description="Helical" evidence="6">
    <location>
        <begin position="113"/>
        <end position="132"/>
    </location>
</feature>
<dbReference type="EMBL" id="FNOK01000027">
    <property type="protein sequence ID" value="SDY45812.1"/>
    <property type="molecule type" value="Genomic_DNA"/>
</dbReference>
<dbReference type="Proteomes" id="UP000199529">
    <property type="component" value="Unassembled WGS sequence"/>
</dbReference>
<feature type="transmembrane region" description="Helical" evidence="6">
    <location>
        <begin position="370"/>
        <end position="388"/>
    </location>
</feature>
<protein>
    <submittedName>
        <fullName evidence="8">Predicted arabinose efflux permease, MFS family</fullName>
    </submittedName>
</protein>
<dbReference type="GO" id="GO:0005886">
    <property type="term" value="C:plasma membrane"/>
    <property type="evidence" value="ECO:0007669"/>
    <property type="project" value="UniProtKB-SubCell"/>
</dbReference>
<keyword evidence="2" id="KW-1003">Cell membrane</keyword>
<proteinExistence type="predicted"/>
<evidence type="ECO:0000313" key="9">
    <source>
        <dbReference type="Proteomes" id="UP000199529"/>
    </source>
</evidence>
<dbReference type="AlphaFoldDB" id="A0A1H3K0U6"/>
<dbReference type="STRING" id="418495.SAMN05216215_102722"/>
<evidence type="ECO:0000256" key="2">
    <source>
        <dbReference type="ARBA" id="ARBA00022475"/>
    </source>
</evidence>
<keyword evidence="9" id="KW-1185">Reference proteome</keyword>
<name>A0A1H3K0U6_9PSEU</name>
<reference evidence="9" key="1">
    <citation type="submission" date="2016-10" db="EMBL/GenBank/DDBJ databases">
        <authorList>
            <person name="Varghese N."/>
            <person name="Submissions S."/>
        </authorList>
    </citation>
    <scope>NUCLEOTIDE SEQUENCE [LARGE SCALE GENOMIC DNA]</scope>
    <source>
        <strain evidence="9">CGMCC 4.3530</strain>
    </source>
</reference>
<keyword evidence="3 6" id="KW-0812">Transmembrane</keyword>
<evidence type="ECO:0000256" key="1">
    <source>
        <dbReference type="ARBA" id="ARBA00004651"/>
    </source>
</evidence>
<sequence>MTSEVGARPAGSRAKLPIGALSAFATVVLIGCLTETLPAGVLLPISADLRVSESQAGQLVSVYAISTAATSVPLTALTRRLPRRALLLGLILGFAVVNGITAISPWYPLTLVARVLAGAVSGVMWAMIAGYAMRIVPAERAGRALAIAMVGTPIGFAIGVPAGTVLGELIGWRYAFGAMAVITAALVGWVLWLVPPLPGQPAQHRTNTLEVLATRGFPALLATTFALVLGHNVLYTYIAPALAAAGQVELLSAVLLVFGVASVLGIWVVGALIDRLLRLLVLSSALLIGIAVSLIGIAAALPVVLFASVALWGLAFGGAPTMFPAAAARVAGRDADVAQSLTITVWNVAIAAGAYLGGAALDLAGDAAPLPWITAALALLSLLIYAVFTADRPPRSAR</sequence>
<evidence type="ECO:0000256" key="4">
    <source>
        <dbReference type="ARBA" id="ARBA00022989"/>
    </source>
</evidence>